<accession>A0A564Z4F1</accession>
<evidence type="ECO:0000313" key="1">
    <source>
        <dbReference type="EMBL" id="VUZ53654.1"/>
    </source>
</evidence>
<dbReference type="EMBL" id="CABIJS010000555">
    <property type="protein sequence ID" value="VUZ53654.1"/>
    <property type="molecule type" value="Genomic_DNA"/>
</dbReference>
<gene>
    <name evidence="1" type="ORF">WMSIL1_LOCUS11861</name>
</gene>
<evidence type="ECO:0000313" key="2">
    <source>
        <dbReference type="Proteomes" id="UP000321570"/>
    </source>
</evidence>
<reference evidence="1 2" key="1">
    <citation type="submission" date="2019-07" db="EMBL/GenBank/DDBJ databases">
        <authorList>
            <person name="Jastrzebski P J."/>
            <person name="Paukszto L."/>
            <person name="Jastrzebski P J."/>
        </authorList>
    </citation>
    <scope>NUCLEOTIDE SEQUENCE [LARGE SCALE GENOMIC DNA]</scope>
    <source>
        <strain evidence="1 2">WMS-il1</strain>
    </source>
</reference>
<dbReference type="AlphaFoldDB" id="A0A564Z4F1"/>
<organism evidence="1 2">
    <name type="scientific">Hymenolepis diminuta</name>
    <name type="common">Rat tapeworm</name>
    <dbReference type="NCBI Taxonomy" id="6216"/>
    <lineage>
        <taxon>Eukaryota</taxon>
        <taxon>Metazoa</taxon>
        <taxon>Spiralia</taxon>
        <taxon>Lophotrochozoa</taxon>
        <taxon>Platyhelminthes</taxon>
        <taxon>Cestoda</taxon>
        <taxon>Eucestoda</taxon>
        <taxon>Cyclophyllidea</taxon>
        <taxon>Hymenolepididae</taxon>
        <taxon>Hymenolepis</taxon>
    </lineage>
</organism>
<keyword evidence="2" id="KW-1185">Reference proteome</keyword>
<protein>
    <submittedName>
        <fullName evidence="1">Uncharacterized protein</fullName>
    </submittedName>
</protein>
<dbReference type="Proteomes" id="UP000321570">
    <property type="component" value="Unassembled WGS sequence"/>
</dbReference>
<sequence length="49" mass="5607">MKLHSSIRDSVKVASLTHYEILHTQSRFSTTCLRAYRIQTTISLKILSA</sequence>
<proteinExistence type="predicted"/>
<name>A0A564Z4F1_HYMDI</name>